<keyword evidence="1" id="KW-0223">Dioxygenase</keyword>
<name>A0A0J8JQR9_9ALTE</name>
<dbReference type="PANTHER" id="PTHR40470">
    <property type="entry name" value="PHYTANOYL-COA DIOXYGENASE FAMILY PROTEIN (AFU_ORTHOLOGUE AFUA_2G15850)"/>
    <property type="match status" value="1"/>
</dbReference>
<dbReference type="EMBL" id="LAZL01000001">
    <property type="protein sequence ID" value="KMT67066.1"/>
    <property type="molecule type" value="Genomic_DNA"/>
</dbReference>
<evidence type="ECO:0000313" key="2">
    <source>
        <dbReference type="Proteomes" id="UP000037600"/>
    </source>
</evidence>
<dbReference type="Pfam" id="PF05721">
    <property type="entry name" value="PhyH"/>
    <property type="match status" value="1"/>
</dbReference>
<dbReference type="PATRIC" id="fig|1513271.3.peg.57"/>
<keyword evidence="1" id="KW-0560">Oxidoreductase</keyword>
<protein>
    <submittedName>
        <fullName evidence="1">Phytanoyl-CoA dioxygenase</fullName>
    </submittedName>
</protein>
<organism evidence="1 2">
    <name type="scientific">Catenovulum maritimum</name>
    <dbReference type="NCBI Taxonomy" id="1513271"/>
    <lineage>
        <taxon>Bacteria</taxon>
        <taxon>Pseudomonadati</taxon>
        <taxon>Pseudomonadota</taxon>
        <taxon>Gammaproteobacteria</taxon>
        <taxon>Alteromonadales</taxon>
        <taxon>Alteromonadaceae</taxon>
        <taxon>Catenovulum</taxon>
    </lineage>
</organism>
<evidence type="ECO:0000313" key="1">
    <source>
        <dbReference type="EMBL" id="KMT67066.1"/>
    </source>
</evidence>
<keyword evidence="2" id="KW-1185">Reference proteome</keyword>
<dbReference type="Proteomes" id="UP000037600">
    <property type="component" value="Unassembled WGS sequence"/>
</dbReference>
<gene>
    <name evidence="1" type="ORF">XM47_00270</name>
</gene>
<dbReference type="STRING" id="1513271.XM47_00270"/>
<dbReference type="PANTHER" id="PTHR40470:SF1">
    <property type="entry name" value="PHYTANOYL-COA DIOXYGENASE FAMILY PROTEIN (AFU_ORTHOLOGUE AFUA_2G15850)"/>
    <property type="match status" value="1"/>
</dbReference>
<accession>A0A0J8JQR9</accession>
<dbReference type="GO" id="GO:0016706">
    <property type="term" value="F:2-oxoglutarate-dependent dioxygenase activity"/>
    <property type="evidence" value="ECO:0007669"/>
    <property type="project" value="UniProtKB-ARBA"/>
</dbReference>
<dbReference type="Gene3D" id="2.60.120.620">
    <property type="entry name" value="q2cbj1_9rhob like domain"/>
    <property type="match status" value="1"/>
</dbReference>
<dbReference type="OrthoDB" id="345086at2"/>
<dbReference type="InterPro" id="IPR008775">
    <property type="entry name" value="Phytyl_CoA_dOase-like"/>
</dbReference>
<proteinExistence type="predicted"/>
<reference evidence="1 2" key="1">
    <citation type="submission" date="2015-04" db="EMBL/GenBank/DDBJ databases">
        <title>Draft Genome Sequence of the Novel Agar-Digesting Marine Bacterium Q1.</title>
        <authorList>
            <person name="Li Y."/>
            <person name="Li D."/>
            <person name="Chen G."/>
            <person name="Du Z."/>
        </authorList>
    </citation>
    <scope>NUCLEOTIDE SEQUENCE [LARGE SCALE GENOMIC DNA]</scope>
    <source>
        <strain evidence="1 2">Q1</strain>
    </source>
</reference>
<dbReference type="SUPFAM" id="SSF51197">
    <property type="entry name" value="Clavaminate synthase-like"/>
    <property type="match status" value="1"/>
</dbReference>
<sequence>MRLLSELQTYIQKQYSAYGYVVLKQFFNSNERLPIYTELMDFQQNWLKDNFEVYLAGAVNSAYLTSTQHLNEASRETLFNLIASNKIMQLVQSLIPKSPCFLNTQLFFDPLNPDQKNYWHRDPQYHISLVEQQAALTGPNVIHFRLALKNERGIELVPKSHIKWDSTEELEVRLSQNGKQHHQPLSTGKVIALDAGDLLIFSANMIHRGLYGLDRLALDILFCDPAPEVLKFIQLDCLPNTEQLAQLEDASAFENSLRFIHN</sequence>
<comment type="caution">
    <text evidence="1">The sequence shown here is derived from an EMBL/GenBank/DDBJ whole genome shotgun (WGS) entry which is preliminary data.</text>
</comment>
<dbReference type="AlphaFoldDB" id="A0A0J8JQR9"/>
<dbReference type="RefSeq" id="WP_048688015.1">
    <property type="nucleotide sequence ID" value="NZ_KQ130482.1"/>
</dbReference>